<keyword evidence="3" id="KW-1185">Reference proteome</keyword>
<sequence>MPWWSWRPGHAGGGEPETRSRIASEGAVRVGPPAPREPDHDSRPEPDARPGDRASIREIPPVIAPVTLRRVGDALDLLDVRYLADGDGSLLAMWERHAVLFALEGPDDEILVMRARPHSTVPPDWADRAYRVVNEWNHTRRFCKAYVGDPTERGQLPIYAELQVPLSAGAHDALLVEMLDCGAAVATTFVDWLHDEGALL</sequence>
<dbReference type="EMBL" id="JAZGQL010000004">
    <property type="protein sequence ID" value="MEE6306281.1"/>
    <property type="molecule type" value="Genomic_DNA"/>
</dbReference>
<organism evidence="2 3">
    <name type="scientific">Plantactinospora veratri</name>
    <dbReference type="NCBI Taxonomy" id="1436122"/>
    <lineage>
        <taxon>Bacteria</taxon>
        <taxon>Bacillati</taxon>
        <taxon>Actinomycetota</taxon>
        <taxon>Actinomycetes</taxon>
        <taxon>Micromonosporales</taxon>
        <taxon>Micromonosporaceae</taxon>
        <taxon>Plantactinospora</taxon>
    </lineage>
</organism>
<evidence type="ECO:0000313" key="3">
    <source>
        <dbReference type="Proteomes" id="UP001339911"/>
    </source>
</evidence>
<evidence type="ECO:0000313" key="2">
    <source>
        <dbReference type="EMBL" id="MEE6306281.1"/>
    </source>
</evidence>
<accession>A0ABU7S8M4</accession>
<proteinExistence type="predicted"/>
<gene>
    <name evidence="2" type="ORF">V1634_05480</name>
</gene>
<name>A0ABU7S8M4_9ACTN</name>
<protein>
    <submittedName>
        <fullName evidence="2">YbjN domain-containing protein</fullName>
    </submittedName>
</protein>
<dbReference type="InterPro" id="IPR019660">
    <property type="entry name" value="Put_sensory_transdc_reg_YbjN"/>
</dbReference>
<reference evidence="2 3" key="1">
    <citation type="submission" date="2024-01" db="EMBL/GenBank/DDBJ databases">
        <title>Genome insights into Plantactinospora veratri sp. nov.</title>
        <authorList>
            <person name="Wang L."/>
        </authorList>
    </citation>
    <scope>NUCLEOTIDE SEQUENCE [LARGE SCALE GENOMIC DNA]</scope>
    <source>
        <strain evidence="2 3">NEAU-FHS4</strain>
    </source>
</reference>
<dbReference type="RefSeq" id="WP_331206634.1">
    <property type="nucleotide sequence ID" value="NZ_JAZGQL010000004.1"/>
</dbReference>
<feature type="region of interest" description="Disordered" evidence="1">
    <location>
        <begin position="1"/>
        <end position="56"/>
    </location>
</feature>
<dbReference type="Pfam" id="PF10722">
    <property type="entry name" value="YbjN"/>
    <property type="match status" value="1"/>
</dbReference>
<feature type="compositionally biased region" description="Basic and acidic residues" evidence="1">
    <location>
        <begin position="36"/>
        <end position="56"/>
    </location>
</feature>
<dbReference type="Proteomes" id="UP001339911">
    <property type="component" value="Unassembled WGS sequence"/>
</dbReference>
<evidence type="ECO:0000256" key="1">
    <source>
        <dbReference type="SAM" id="MobiDB-lite"/>
    </source>
</evidence>
<comment type="caution">
    <text evidence="2">The sequence shown here is derived from an EMBL/GenBank/DDBJ whole genome shotgun (WGS) entry which is preliminary data.</text>
</comment>